<sequence length="61" mass="6844">MKKPEEERERLQREELRRNPGGAFNNGLIRAIVGSSSGLGLQFTGIIIIMLLIIICILAFF</sequence>
<proteinExistence type="predicted"/>
<keyword evidence="2" id="KW-0812">Transmembrane</keyword>
<evidence type="ECO:0008006" key="5">
    <source>
        <dbReference type="Google" id="ProtNLM"/>
    </source>
</evidence>
<protein>
    <recommendedName>
        <fullName evidence="5">DUF4190 domain-containing protein</fullName>
    </recommendedName>
</protein>
<dbReference type="RefSeq" id="WP_230501480.1">
    <property type="nucleotide sequence ID" value="NZ_CAKJTJ010000011.1"/>
</dbReference>
<reference evidence="3 4" key="1">
    <citation type="submission" date="2021-10" db="EMBL/GenBank/DDBJ databases">
        <authorList>
            <person name="Criscuolo A."/>
        </authorList>
    </citation>
    <scope>NUCLEOTIDE SEQUENCE [LARGE SCALE GENOMIC DNA]</scope>
    <source>
        <strain evidence="4">CIP 111883</strain>
    </source>
</reference>
<dbReference type="Pfam" id="PF19893">
    <property type="entry name" value="DUF6366"/>
    <property type="match status" value="1"/>
</dbReference>
<evidence type="ECO:0000256" key="1">
    <source>
        <dbReference type="SAM" id="MobiDB-lite"/>
    </source>
</evidence>
<keyword evidence="4" id="KW-1185">Reference proteome</keyword>
<keyword evidence="2" id="KW-0472">Membrane</keyword>
<accession>A0ABM8YNQ3</accession>
<evidence type="ECO:0000313" key="3">
    <source>
        <dbReference type="EMBL" id="CAG9621605.1"/>
    </source>
</evidence>
<feature type="transmembrane region" description="Helical" evidence="2">
    <location>
        <begin position="39"/>
        <end position="60"/>
    </location>
</feature>
<feature type="region of interest" description="Disordered" evidence="1">
    <location>
        <begin position="1"/>
        <end position="21"/>
    </location>
</feature>
<name>A0ABM8YNQ3_9BACI</name>
<keyword evidence="2" id="KW-1133">Transmembrane helix</keyword>
<comment type="caution">
    <text evidence="3">The sequence shown here is derived from an EMBL/GenBank/DDBJ whole genome shotgun (WGS) entry which is preliminary data.</text>
</comment>
<evidence type="ECO:0000256" key="2">
    <source>
        <dbReference type="SAM" id="Phobius"/>
    </source>
</evidence>
<dbReference type="EMBL" id="CAKJTJ010000011">
    <property type="protein sequence ID" value="CAG9621605.1"/>
    <property type="molecule type" value="Genomic_DNA"/>
</dbReference>
<feature type="compositionally biased region" description="Basic and acidic residues" evidence="1">
    <location>
        <begin position="1"/>
        <end position="18"/>
    </location>
</feature>
<dbReference type="InterPro" id="IPR045946">
    <property type="entry name" value="DUF6366"/>
</dbReference>
<dbReference type="Proteomes" id="UP000789833">
    <property type="component" value="Unassembled WGS sequence"/>
</dbReference>
<organism evidence="3 4">
    <name type="scientific">Sutcliffiella rhizosphaerae</name>
    <dbReference type="NCBI Taxonomy" id="2880967"/>
    <lineage>
        <taxon>Bacteria</taxon>
        <taxon>Bacillati</taxon>
        <taxon>Bacillota</taxon>
        <taxon>Bacilli</taxon>
        <taxon>Bacillales</taxon>
        <taxon>Bacillaceae</taxon>
        <taxon>Sutcliffiella</taxon>
    </lineage>
</organism>
<gene>
    <name evidence="3" type="ORF">BACCIP111883_02378</name>
</gene>
<evidence type="ECO:0000313" key="4">
    <source>
        <dbReference type="Proteomes" id="UP000789833"/>
    </source>
</evidence>